<organism evidence="9 10">
    <name type="scientific">Octopus vulgaris</name>
    <name type="common">Common octopus</name>
    <dbReference type="NCBI Taxonomy" id="6645"/>
    <lineage>
        <taxon>Eukaryota</taxon>
        <taxon>Metazoa</taxon>
        <taxon>Spiralia</taxon>
        <taxon>Lophotrochozoa</taxon>
        <taxon>Mollusca</taxon>
        <taxon>Cephalopoda</taxon>
        <taxon>Coleoidea</taxon>
        <taxon>Octopodiformes</taxon>
        <taxon>Octopoda</taxon>
        <taxon>Incirrata</taxon>
        <taxon>Octopodidae</taxon>
        <taxon>Octopus</taxon>
    </lineage>
</organism>
<feature type="region of interest" description="Disordered" evidence="6">
    <location>
        <begin position="232"/>
        <end position="282"/>
    </location>
</feature>
<evidence type="ECO:0000256" key="5">
    <source>
        <dbReference type="ARBA" id="ARBA00023180"/>
    </source>
</evidence>
<dbReference type="Pfam" id="PF00092">
    <property type="entry name" value="VWA"/>
    <property type="match status" value="2"/>
</dbReference>
<evidence type="ECO:0000313" key="10">
    <source>
        <dbReference type="Proteomes" id="UP001162480"/>
    </source>
</evidence>
<keyword evidence="3 7" id="KW-0732">Signal</keyword>
<feature type="domain" description="VWFA" evidence="8">
    <location>
        <begin position="312"/>
        <end position="486"/>
    </location>
</feature>
<evidence type="ECO:0000259" key="8">
    <source>
        <dbReference type="PROSITE" id="PS50234"/>
    </source>
</evidence>
<feature type="signal peptide" evidence="7">
    <location>
        <begin position="1"/>
        <end position="21"/>
    </location>
</feature>
<dbReference type="PRINTS" id="PR00453">
    <property type="entry name" value="VWFADOMAIN"/>
</dbReference>
<evidence type="ECO:0000256" key="4">
    <source>
        <dbReference type="ARBA" id="ARBA00022737"/>
    </source>
</evidence>
<gene>
    <name evidence="9" type="ORF">OCTVUL_1B001935</name>
</gene>
<evidence type="ECO:0000313" key="9">
    <source>
        <dbReference type="EMBL" id="CAI9734866.1"/>
    </source>
</evidence>
<feature type="domain" description="VWFA" evidence="8">
    <location>
        <begin position="33"/>
        <end position="208"/>
    </location>
</feature>
<evidence type="ECO:0000256" key="7">
    <source>
        <dbReference type="SAM" id="SignalP"/>
    </source>
</evidence>
<dbReference type="PANTHER" id="PTHR24020:SF84">
    <property type="entry name" value="VWFA DOMAIN-CONTAINING PROTEIN"/>
    <property type="match status" value="1"/>
</dbReference>
<evidence type="ECO:0000256" key="6">
    <source>
        <dbReference type="SAM" id="MobiDB-lite"/>
    </source>
</evidence>
<keyword evidence="5" id="KW-0325">Glycoprotein</keyword>
<dbReference type="PANTHER" id="PTHR24020">
    <property type="entry name" value="COLLAGEN ALPHA"/>
    <property type="match status" value="1"/>
</dbReference>
<dbReference type="AlphaFoldDB" id="A0AA36BI77"/>
<comment type="subcellular location">
    <subcellularLocation>
        <location evidence="1">Secreted</location>
    </subcellularLocation>
</comment>
<evidence type="ECO:0000256" key="1">
    <source>
        <dbReference type="ARBA" id="ARBA00004613"/>
    </source>
</evidence>
<feature type="chain" id="PRO_5041387426" description="VWFA domain-containing protein" evidence="7">
    <location>
        <begin position="22"/>
        <end position="490"/>
    </location>
</feature>
<keyword evidence="2" id="KW-0964">Secreted</keyword>
<keyword evidence="10" id="KW-1185">Reference proteome</keyword>
<sequence length="490" mass="53897">MRPSMMLFFIAFGVFIIAAIADTDYYCGGKPADIVFLLDASASIWGPDFKKQTKFVEDVVSMFQISPDMTQVGVLTYSHDVNLEFPLNRHKTKQGLVRAIQRIPHRPGFATNTALGIKYMRNNMFTKKQGARENVVRVAIVMTDGKSSNILLTLWQASRARRSAHINIFSIGIGDGIHKRELQGIAGNRHHAFTVDNYAALGSIREILAIETCRATDPPTRSTRRATVPVTTTWTTTTPPPSTHPTTTTSTTMRATTSTTARPTTTTTTTTTTERPTSTTTPTTRMVDRVLKTEPNLVPVSDAGCGSRQAADVLFAHDSSKAGAAKTRLTFNFIKSIVGEFDVDPNHIQVGLLSNNCPRSTGFSFGAHKNKFDVLNSLNALESSSMAQLIHKLRRHGFQSSNGKRTMAKKIGIIIVDSSSEKPLTALEEAEIARSQGIEIFIIAIGESFSKKEIKLLCSSPATEHLFTVRNYEELESIRAKVLEKICDEL</sequence>
<evidence type="ECO:0000256" key="3">
    <source>
        <dbReference type="ARBA" id="ARBA00022729"/>
    </source>
</evidence>
<dbReference type="GO" id="GO:0005576">
    <property type="term" value="C:extracellular region"/>
    <property type="evidence" value="ECO:0007669"/>
    <property type="project" value="UniProtKB-SubCell"/>
</dbReference>
<dbReference type="SUPFAM" id="SSF53300">
    <property type="entry name" value="vWA-like"/>
    <property type="match status" value="2"/>
</dbReference>
<dbReference type="EMBL" id="OX597829">
    <property type="protein sequence ID" value="CAI9734866.1"/>
    <property type="molecule type" value="Genomic_DNA"/>
</dbReference>
<keyword evidence="4" id="KW-0677">Repeat</keyword>
<evidence type="ECO:0000256" key="2">
    <source>
        <dbReference type="ARBA" id="ARBA00022525"/>
    </source>
</evidence>
<dbReference type="InterPro" id="IPR050525">
    <property type="entry name" value="ECM_Assembly_Org"/>
</dbReference>
<dbReference type="InterPro" id="IPR036465">
    <property type="entry name" value="vWFA_dom_sf"/>
</dbReference>
<reference evidence="9" key="1">
    <citation type="submission" date="2023-08" db="EMBL/GenBank/DDBJ databases">
        <authorList>
            <person name="Alioto T."/>
            <person name="Alioto T."/>
            <person name="Gomez Garrido J."/>
        </authorList>
    </citation>
    <scope>NUCLEOTIDE SEQUENCE</scope>
</reference>
<dbReference type="InterPro" id="IPR002035">
    <property type="entry name" value="VWF_A"/>
</dbReference>
<dbReference type="FunFam" id="3.40.50.410:FF:000004">
    <property type="entry name" value="collagen alpha-6(VI) chain"/>
    <property type="match status" value="1"/>
</dbReference>
<dbReference type="SMART" id="SM00327">
    <property type="entry name" value="VWA"/>
    <property type="match status" value="2"/>
</dbReference>
<dbReference type="Proteomes" id="UP001162480">
    <property type="component" value="Chromosome 16"/>
</dbReference>
<feature type="compositionally biased region" description="Low complexity" evidence="6">
    <location>
        <begin position="244"/>
        <end position="282"/>
    </location>
</feature>
<proteinExistence type="predicted"/>
<name>A0AA36BI77_OCTVU</name>
<dbReference type="Gene3D" id="3.40.50.410">
    <property type="entry name" value="von Willebrand factor, type A domain"/>
    <property type="match status" value="2"/>
</dbReference>
<accession>A0AA36BI77</accession>
<dbReference type="PROSITE" id="PS50234">
    <property type="entry name" value="VWFA"/>
    <property type="match status" value="2"/>
</dbReference>
<protein>
    <recommendedName>
        <fullName evidence="8">VWFA domain-containing protein</fullName>
    </recommendedName>
</protein>